<accession>A0A8X6MH05</accession>
<dbReference type="AlphaFoldDB" id="A0A8X6MH05"/>
<reference evidence="1" key="1">
    <citation type="submission" date="2020-08" db="EMBL/GenBank/DDBJ databases">
        <title>Multicomponent nature underlies the extraordinary mechanical properties of spider dragline silk.</title>
        <authorList>
            <person name="Kono N."/>
            <person name="Nakamura H."/>
            <person name="Mori M."/>
            <person name="Yoshida Y."/>
            <person name="Ohtoshi R."/>
            <person name="Malay A.D."/>
            <person name="Moran D.A.P."/>
            <person name="Tomita M."/>
            <person name="Numata K."/>
            <person name="Arakawa K."/>
        </authorList>
    </citation>
    <scope>NUCLEOTIDE SEQUENCE</scope>
</reference>
<protein>
    <submittedName>
        <fullName evidence="1">Uncharacterized protein</fullName>
    </submittedName>
</protein>
<keyword evidence="2" id="KW-1185">Reference proteome</keyword>
<evidence type="ECO:0000313" key="1">
    <source>
        <dbReference type="EMBL" id="GFS52498.1"/>
    </source>
</evidence>
<dbReference type="EMBL" id="BMAV01026683">
    <property type="protein sequence ID" value="GFS52498.1"/>
    <property type="molecule type" value="Genomic_DNA"/>
</dbReference>
<evidence type="ECO:0000313" key="2">
    <source>
        <dbReference type="Proteomes" id="UP000886998"/>
    </source>
</evidence>
<dbReference type="Proteomes" id="UP000886998">
    <property type="component" value="Unassembled WGS sequence"/>
</dbReference>
<gene>
    <name evidence="1" type="ORF">TNIN_350021</name>
</gene>
<proteinExistence type="predicted"/>
<sequence length="113" mass="13422">MIEIYKSHRRYFIIVPKVTFPSFVEKYVLHMLGLIWNFMDFQSHFFQSPGVVQFERTEGGFFYTQNHPLISPHLTKDGIVPFEAMRDCILPEIISHYPELILKCHDTIICVWT</sequence>
<name>A0A8X6MH05_9ARAC</name>
<organism evidence="1 2">
    <name type="scientific">Trichonephila inaurata madagascariensis</name>
    <dbReference type="NCBI Taxonomy" id="2747483"/>
    <lineage>
        <taxon>Eukaryota</taxon>
        <taxon>Metazoa</taxon>
        <taxon>Ecdysozoa</taxon>
        <taxon>Arthropoda</taxon>
        <taxon>Chelicerata</taxon>
        <taxon>Arachnida</taxon>
        <taxon>Araneae</taxon>
        <taxon>Araneomorphae</taxon>
        <taxon>Entelegynae</taxon>
        <taxon>Araneoidea</taxon>
        <taxon>Nephilidae</taxon>
        <taxon>Trichonephila</taxon>
        <taxon>Trichonephila inaurata</taxon>
    </lineage>
</organism>
<comment type="caution">
    <text evidence="1">The sequence shown here is derived from an EMBL/GenBank/DDBJ whole genome shotgun (WGS) entry which is preliminary data.</text>
</comment>